<dbReference type="EMBL" id="CAJNOO010000022">
    <property type="protein sequence ID" value="CAF0748717.1"/>
    <property type="molecule type" value="Genomic_DNA"/>
</dbReference>
<evidence type="ECO:0000313" key="3">
    <source>
        <dbReference type="Proteomes" id="UP000663882"/>
    </source>
</evidence>
<accession>A0A813PD00</accession>
<evidence type="ECO:0000313" key="1">
    <source>
        <dbReference type="EMBL" id="CAF0748717.1"/>
    </source>
</evidence>
<dbReference type="Proteomes" id="UP000663823">
    <property type="component" value="Unassembled WGS sequence"/>
</dbReference>
<dbReference type="OrthoDB" id="10072532at2759"/>
<dbReference type="Proteomes" id="UP000663882">
    <property type="component" value="Unassembled WGS sequence"/>
</dbReference>
<proteinExistence type="predicted"/>
<organism evidence="1 3">
    <name type="scientific">Rotaria sordida</name>
    <dbReference type="NCBI Taxonomy" id="392033"/>
    <lineage>
        <taxon>Eukaryota</taxon>
        <taxon>Metazoa</taxon>
        <taxon>Spiralia</taxon>
        <taxon>Gnathifera</taxon>
        <taxon>Rotifera</taxon>
        <taxon>Eurotatoria</taxon>
        <taxon>Bdelloidea</taxon>
        <taxon>Philodinida</taxon>
        <taxon>Philodinidae</taxon>
        <taxon>Rotaria</taxon>
    </lineage>
</organism>
<comment type="caution">
    <text evidence="1">The sequence shown here is derived from an EMBL/GenBank/DDBJ whole genome shotgun (WGS) entry which is preliminary data.</text>
</comment>
<gene>
    <name evidence="2" type="ORF">OTI717_LOCUS4825</name>
    <name evidence="1" type="ORF">RFH988_LOCUS1167</name>
</gene>
<evidence type="ECO:0000313" key="2">
    <source>
        <dbReference type="EMBL" id="CAF3561444.1"/>
    </source>
</evidence>
<sequence length="69" mass="7910">MIILPMSILKRKTSDFFFWTSQFFPIPILRGQILTSGIRLVLPLDIESAWEHGLRSAKTIASNHIEVID</sequence>
<dbReference type="AlphaFoldDB" id="A0A813PD00"/>
<name>A0A813PD00_9BILA</name>
<dbReference type="EMBL" id="CAJOAX010000300">
    <property type="protein sequence ID" value="CAF3561444.1"/>
    <property type="molecule type" value="Genomic_DNA"/>
</dbReference>
<reference evidence="1" key="1">
    <citation type="submission" date="2021-02" db="EMBL/GenBank/DDBJ databases">
        <authorList>
            <person name="Nowell W R."/>
        </authorList>
    </citation>
    <scope>NUCLEOTIDE SEQUENCE</scope>
</reference>
<protein>
    <submittedName>
        <fullName evidence="1">Uncharacterized protein</fullName>
    </submittedName>
</protein>